<comment type="caution">
    <text evidence="8">The sequence shown here is derived from an EMBL/GenBank/DDBJ whole genome shotgun (WGS) entry which is preliminary data.</text>
</comment>
<feature type="domain" description="CBS" evidence="7">
    <location>
        <begin position="259"/>
        <end position="312"/>
    </location>
</feature>
<name>A0A9W7NLJ4_9PROT</name>
<feature type="domain" description="ABC transporter" evidence="6">
    <location>
        <begin position="2"/>
        <end position="236"/>
    </location>
</feature>
<sequence>MIAFEGVTKRFGAWTAVDGLSFTVAAGEFRVLIGPSGSGKSTVLKMMNRLIAPDEGTIRVEGEDIARLKPEALRRRMGYVIQNVGLFPHWTVERNIATVPDLLGWPKARVRDRVTELLTLLNLDPERYRGAYPHQLSGGQQQRVGVARALAAEPHILLMDEPFSALDPITRGALQAEMAAIHKATGTTIVFVTHDMDEALTLASQIAVLDRGRLVQTGTPLDILTRPAGGTVRDLVGREDWGLKRLAVETVAERLRTGETAPGEPLRAEAPLRHALAEMVARGTDRLPVTDGQGRPAGVLHLADLVRPPDRP</sequence>
<keyword evidence="3" id="KW-0547">Nucleotide-binding</keyword>
<dbReference type="InterPro" id="IPR003593">
    <property type="entry name" value="AAA+_ATPase"/>
</dbReference>
<keyword evidence="4 8" id="KW-0067">ATP-binding</keyword>
<dbReference type="PROSITE" id="PS50893">
    <property type="entry name" value="ABC_TRANSPORTER_2"/>
    <property type="match status" value="1"/>
</dbReference>
<dbReference type="OrthoDB" id="9802264at2"/>
<keyword evidence="9" id="KW-1185">Reference proteome</keyword>
<evidence type="ECO:0000313" key="8">
    <source>
        <dbReference type="EMBL" id="KAA0682246.1"/>
    </source>
</evidence>
<dbReference type="SUPFAM" id="SSF54631">
    <property type="entry name" value="CBS-domain pair"/>
    <property type="match status" value="1"/>
</dbReference>
<dbReference type="InterPro" id="IPR027417">
    <property type="entry name" value="P-loop_NTPase"/>
</dbReference>
<dbReference type="GO" id="GO:0016887">
    <property type="term" value="F:ATP hydrolysis activity"/>
    <property type="evidence" value="ECO:0007669"/>
    <property type="project" value="InterPro"/>
</dbReference>
<dbReference type="Gene3D" id="3.40.50.300">
    <property type="entry name" value="P-loop containing nucleotide triphosphate hydrolases"/>
    <property type="match status" value="1"/>
</dbReference>
<dbReference type="Pfam" id="PF00005">
    <property type="entry name" value="ABC_tran"/>
    <property type="match status" value="1"/>
</dbReference>
<dbReference type="SMART" id="SM00382">
    <property type="entry name" value="AAA"/>
    <property type="match status" value="1"/>
</dbReference>
<dbReference type="GO" id="GO:0005524">
    <property type="term" value="F:ATP binding"/>
    <property type="evidence" value="ECO:0007669"/>
    <property type="project" value="UniProtKB-KW"/>
</dbReference>
<dbReference type="PROSITE" id="PS51371">
    <property type="entry name" value="CBS"/>
    <property type="match status" value="1"/>
</dbReference>
<evidence type="ECO:0000256" key="2">
    <source>
        <dbReference type="ARBA" id="ARBA00022448"/>
    </source>
</evidence>
<evidence type="ECO:0000313" key="9">
    <source>
        <dbReference type="Proteomes" id="UP000480854"/>
    </source>
</evidence>
<dbReference type="Pfam" id="PF00571">
    <property type="entry name" value="CBS"/>
    <property type="match status" value="1"/>
</dbReference>
<protein>
    <submittedName>
        <fullName evidence="8">ABC transporter ATP-binding protein</fullName>
    </submittedName>
</protein>
<gene>
    <name evidence="8" type="ORF">DS843_06805</name>
</gene>
<keyword evidence="2" id="KW-0813">Transport</keyword>
<organism evidence="8 9">
    <name type="scientific">Roseomonas genomospecies 6</name>
    <dbReference type="NCBI Taxonomy" id="214106"/>
    <lineage>
        <taxon>Bacteria</taxon>
        <taxon>Pseudomonadati</taxon>
        <taxon>Pseudomonadota</taxon>
        <taxon>Alphaproteobacteria</taxon>
        <taxon>Acetobacterales</taxon>
        <taxon>Roseomonadaceae</taxon>
        <taxon>Roseomonas</taxon>
    </lineage>
</organism>
<evidence type="ECO:0000256" key="5">
    <source>
        <dbReference type="PROSITE-ProRule" id="PRU00703"/>
    </source>
</evidence>
<dbReference type="AlphaFoldDB" id="A0A9W7NLJ4"/>
<dbReference type="InterPro" id="IPR000644">
    <property type="entry name" value="CBS_dom"/>
</dbReference>
<dbReference type="PANTHER" id="PTHR43117:SF5">
    <property type="entry name" value="GLYCINE BETAINE UPTAKE SYSTEM ATP-BINDING PROTEIN YEHX"/>
    <property type="match status" value="1"/>
</dbReference>
<dbReference type="GO" id="GO:0015697">
    <property type="term" value="P:quaternary ammonium group transport"/>
    <property type="evidence" value="ECO:0007669"/>
    <property type="project" value="UniProtKB-ARBA"/>
</dbReference>
<dbReference type="Proteomes" id="UP000480854">
    <property type="component" value="Unassembled WGS sequence"/>
</dbReference>
<evidence type="ECO:0000256" key="3">
    <source>
        <dbReference type="ARBA" id="ARBA00022741"/>
    </source>
</evidence>
<dbReference type="SUPFAM" id="SSF52540">
    <property type="entry name" value="P-loop containing nucleoside triphosphate hydrolases"/>
    <property type="match status" value="1"/>
</dbReference>
<dbReference type="InterPro" id="IPR046342">
    <property type="entry name" value="CBS_dom_sf"/>
</dbReference>
<dbReference type="EMBL" id="QOKW01000004">
    <property type="protein sequence ID" value="KAA0682246.1"/>
    <property type="molecule type" value="Genomic_DNA"/>
</dbReference>
<reference evidence="8 9" key="1">
    <citation type="submission" date="2018-07" db="EMBL/GenBank/DDBJ databases">
        <title>Genome sequence of Azospirillum sp. ATCC 49961.</title>
        <authorList>
            <person name="Sant'Anna F.H."/>
            <person name="Baldani J.I."/>
            <person name="Zilli J.E."/>
            <person name="Reis V.M."/>
            <person name="Hartmann A."/>
            <person name="Cruz L."/>
            <person name="de Souza E.M."/>
            <person name="de Oliveira Pedrosa F."/>
            <person name="Passaglia L.M.P."/>
        </authorList>
    </citation>
    <scope>NUCLEOTIDE SEQUENCE [LARGE SCALE GENOMIC DNA]</scope>
    <source>
        <strain evidence="8 9">ATCC 49961</strain>
    </source>
</reference>
<dbReference type="InterPro" id="IPR017871">
    <property type="entry name" value="ABC_transporter-like_CS"/>
</dbReference>
<dbReference type="PANTHER" id="PTHR43117">
    <property type="entry name" value="OSMOPROTECTANT IMPORT ATP-BINDING PROTEIN OSMV"/>
    <property type="match status" value="1"/>
</dbReference>
<keyword evidence="5" id="KW-0129">CBS domain</keyword>
<proteinExistence type="inferred from homology"/>
<evidence type="ECO:0000259" key="7">
    <source>
        <dbReference type="PROSITE" id="PS51371"/>
    </source>
</evidence>
<evidence type="ECO:0000256" key="1">
    <source>
        <dbReference type="ARBA" id="ARBA00005417"/>
    </source>
</evidence>
<evidence type="ECO:0000256" key="4">
    <source>
        <dbReference type="ARBA" id="ARBA00022840"/>
    </source>
</evidence>
<dbReference type="FunFam" id="3.40.50.300:FF:000425">
    <property type="entry name" value="Probable ABC transporter, ATP-binding subunit"/>
    <property type="match status" value="1"/>
</dbReference>
<accession>A0A9W7NLJ4</accession>
<dbReference type="RefSeq" id="WP_149468148.1">
    <property type="nucleotide sequence ID" value="NZ_QOKW01000004.1"/>
</dbReference>
<dbReference type="InterPro" id="IPR003439">
    <property type="entry name" value="ABC_transporter-like_ATP-bd"/>
</dbReference>
<comment type="similarity">
    <text evidence="1">Belongs to the ABC transporter superfamily.</text>
</comment>
<dbReference type="PROSITE" id="PS00211">
    <property type="entry name" value="ABC_TRANSPORTER_1"/>
    <property type="match status" value="1"/>
</dbReference>
<evidence type="ECO:0000259" key="6">
    <source>
        <dbReference type="PROSITE" id="PS50893"/>
    </source>
</evidence>